<dbReference type="InterPro" id="IPR011659">
    <property type="entry name" value="WD40"/>
</dbReference>
<dbReference type="EMBL" id="JBHTIS010000824">
    <property type="protein sequence ID" value="MFD1046867.1"/>
    <property type="molecule type" value="Genomic_DNA"/>
</dbReference>
<dbReference type="SUPFAM" id="SSF82171">
    <property type="entry name" value="DPP6 N-terminal domain-like"/>
    <property type="match status" value="1"/>
</dbReference>
<gene>
    <name evidence="2" type="ORF">ACFQ1S_15600</name>
</gene>
<keyword evidence="3" id="KW-1185">Reference proteome</keyword>
<name>A0ABW3MAB2_9PSEU</name>
<reference evidence="3" key="1">
    <citation type="journal article" date="2019" name="Int. J. Syst. Evol. Microbiol.">
        <title>The Global Catalogue of Microorganisms (GCM) 10K type strain sequencing project: providing services to taxonomists for standard genome sequencing and annotation.</title>
        <authorList>
            <consortium name="The Broad Institute Genomics Platform"/>
            <consortium name="The Broad Institute Genome Sequencing Center for Infectious Disease"/>
            <person name="Wu L."/>
            <person name="Ma J."/>
        </authorList>
    </citation>
    <scope>NUCLEOTIDE SEQUENCE [LARGE SCALE GENOMIC DNA]</scope>
    <source>
        <strain evidence="3">JCM 31486</strain>
    </source>
</reference>
<sequence length="93" mass="10116">MRPDDVELLTTPDALTMRGELLLVAVAHPALDTNDYPSRLHRVTPDGPRPWSYGHADTAPAISPDGQWVAFLRSTQPGEKPQVYVQPVDGGDA</sequence>
<accession>A0ABW3MAB2</accession>
<dbReference type="Pfam" id="PF07676">
    <property type="entry name" value="PD40"/>
    <property type="match status" value="1"/>
</dbReference>
<evidence type="ECO:0000313" key="3">
    <source>
        <dbReference type="Proteomes" id="UP001597045"/>
    </source>
</evidence>
<evidence type="ECO:0000256" key="1">
    <source>
        <dbReference type="SAM" id="MobiDB-lite"/>
    </source>
</evidence>
<protein>
    <submittedName>
        <fullName evidence="2">S9 family peptidase</fullName>
    </submittedName>
</protein>
<dbReference type="Gene3D" id="2.120.10.60">
    <property type="entry name" value="Tricorn protease N-terminal domain"/>
    <property type="match status" value="1"/>
</dbReference>
<proteinExistence type="predicted"/>
<dbReference type="Proteomes" id="UP001597045">
    <property type="component" value="Unassembled WGS sequence"/>
</dbReference>
<evidence type="ECO:0000313" key="2">
    <source>
        <dbReference type="EMBL" id="MFD1046867.1"/>
    </source>
</evidence>
<organism evidence="2 3">
    <name type="scientific">Kibdelosporangium lantanae</name>
    <dbReference type="NCBI Taxonomy" id="1497396"/>
    <lineage>
        <taxon>Bacteria</taxon>
        <taxon>Bacillati</taxon>
        <taxon>Actinomycetota</taxon>
        <taxon>Actinomycetes</taxon>
        <taxon>Pseudonocardiales</taxon>
        <taxon>Pseudonocardiaceae</taxon>
        <taxon>Kibdelosporangium</taxon>
    </lineage>
</organism>
<feature type="region of interest" description="Disordered" evidence="1">
    <location>
        <begin position="34"/>
        <end position="59"/>
    </location>
</feature>
<comment type="caution">
    <text evidence="2">The sequence shown here is derived from an EMBL/GenBank/DDBJ whole genome shotgun (WGS) entry which is preliminary data.</text>
</comment>
<feature type="non-terminal residue" evidence="2">
    <location>
        <position position="93"/>
    </location>
</feature>